<evidence type="ECO:0000256" key="8">
    <source>
        <dbReference type="ARBA" id="ARBA00022833"/>
    </source>
</evidence>
<keyword evidence="8 12" id="KW-0862">Zinc</keyword>
<keyword evidence="15" id="KW-1185">Reference proteome</keyword>
<gene>
    <name evidence="14" type="primary">cdd</name>
    <name evidence="14" type="ORF">PRZ01_12475</name>
</gene>
<reference evidence="14 15" key="1">
    <citation type="submission" date="2022-10" db="EMBL/GenBank/DDBJ databases">
        <title>paucibacter sp. hw8 Genome sequencing.</title>
        <authorList>
            <person name="Park S."/>
        </authorList>
    </citation>
    <scope>NUCLEOTIDE SEQUENCE [LARGE SCALE GENOMIC DNA]</scope>
    <source>
        <strain evidence="15">hw8</strain>
    </source>
</reference>
<comment type="cofactor">
    <cofactor evidence="1 12">
        <name>Zn(2+)</name>
        <dbReference type="ChEBI" id="CHEBI:29105"/>
    </cofactor>
</comment>
<dbReference type="EMBL" id="JAQQXS010000010">
    <property type="protein sequence ID" value="MDC8786005.1"/>
    <property type="molecule type" value="Genomic_DNA"/>
</dbReference>
<dbReference type="InterPro" id="IPR050202">
    <property type="entry name" value="Cyt/Deoxycyt_deaminase"/>
</dbReference>
<dbReference type="EC" id="3.5.4.5" evidence="4 12"/>
<name>A0ABT5KU90_9BURK</name>
<evidence type="ECO:0000256" key="5">
    <source>
        <dbReference type="ARBA" id="ARBA00018266"/>
    </source>
</evidence>
<dbReference type="PROSITE" id="PS00903">
    <property type="entry name" value="CYT_DCMP_DEAMINASES_1"/>
    <property type="match status" value="1"/>
</dbReference>
<evidence type="ECO:0000256" key="2">
    <source>
        <dbReference type="ARBA" id="ARBA00003949"/>
    </source>
</evidence>
<evidence type="ECO:0000313" key="14">
    <source>
        <dbReference type="EMBL" id="MDC8786005.1"/>
    </source>
</evidence>
<sequence length="137" mass="14521">MNLSIDLQQRLLQAALAARAYSHAPYSRYAVGAAVLDEQGRIHGGANIENAAYPQGWCAEATALGAMVMAGGRRAVAVLVSGPGPEIITPCGGCRQKLREFAAPELLIIAADPGGIRQHWTLAELLPFSFGPDHLKF</sequence>
<dbReference type="SUPFAM" id="SSF53927">
    <property type="entry name" value="Cytidine deaminase-like"/>
    <property type="match status" value="1"/>
</dbReference>
<dbReference type="PANTHER" id="PTHR11644:SF2">
    <property type="entry name" value="CYTIDINE DEAMINASE"/>
    <property type="match status" value="1"/>
</dbReference>
<dbReference type="InterPro" id="IPR016192">
    <property type="entry name" value="APOBEC/CMP_deaminase_Zn-bd"/>
</dbReference>
<keyword evidence="7 12" id="KW-0378">Hydrolase</keyword>
<dbReference type="Pfam" id="PF00383">
    <property type="entry name" value="dCMP_cyt_deam_1"/>
    <property type="match status" value="1"/>
</dbReference>
<evidence type="ECO:0000259" key="13">
    <source>
        <dbReference type="PROSITE" id="PS51747"/>
    </source>
</evidence>
<dbReference type="PANTHER" id="PTHR11644">
    <property type="entry name" value="CYTIDINE DEAMINASE"/>
    <property type="match status" value="1"/>
</dbReference>
<dbReference type="RefSeq" id="WP_273597120.1">
    <property type="nucleotide sequence ID" value="NZ_JAQQXS010000010.1"/>
</dbReference>
<dbReference type="NCBIfam" id="NF004064">
    <property type="entry name" value="PRK05578.1"/>
    <property type="match status" value="1"/>
</dbReference>
<dbReference type="Proteomes" id="UP001219862">
    <property type="component" value="Unassembled WGS sequence"/>
</dbReference>
<evidence type="ECO:0000256" key="7">
    <source>
        <dbReference type="ARBA" id="ARBA00022801"/>
    </source>
</evidence>
<evidence type="ECO:0000256" key="10">
    <source>
        <dbReference type="ARBA" id="ARBA00049252"/>
    </source>
</evidence>
<dbReference type="PROSITE" id="PS51747">
    <property type="entry name" value="CYT_DCMP_DEAMINASES_2"/>
    <property type="match status" value="1"/>
</dbReference>
<comment type="catalytic activity">
    <reaction evidence="11 12">
        <text>cytidine + H2O + H(+) = uridine + NH4(+)</text>
        <dbReference type="Rhea" id="RHEA:16069"/>
        <dbReference type="ChEBI" id="CHEBI:15377"/>
        <dbReference type="ChEBI" id="CHEBI:15378"/>
        <dbReference type="ChEBI" id="CHEBI:16704"/>
        <dbReference type="ChEBI" id="CHEBI:17562"/>
        <dbReference type="ChEBI" id="CHEBI:28938"/>
        <dbReference type="EC" id="3.5.4.5"/>
    </reaction>
</comment>
<comment type="function">
    <text evidence="2 12">This enzyme scavenges exogenous and endogenous cytidine and 2'-deoxycytidine for UMP synthesis.</text>
</comment>
<comment type="similarity">
    <text evidence="3 12">Belongs to the cytidine and deoxycytidylate deaminase family.</text>
</comment>
<comment type="catalytic activity">
    <reaction evidence="10 12">
        <text>2'-deoxycytidine + H2O + H(+) = 2'-deoxyuridine + NH4(+)</text>
        <dbReference type="Rhea" id="RHEA:13433"/>
        <dbReference type="ChEBI" id="CHEBI:15377"/>
        <dbReference type="ChEBI" id="CHEBI:15378"/>
        <dbReference type="ChEBI" id="CHEBI:15698"/>
        <dbReference type="ChEBI" id="CHEBI:16450"/>
        <dbReference type="ChEBI" id="CHEBI:28938"/>
        <dbReference type="EC" id="3.5.4.5"/>
    </reaction>
</comment>
<evidence type="ECO:0000256" key="6">
    <source>
        <dbReference type="ARBA" id="ARBA00022723"/>
    </source>
</evidence>
<accession>A0ABT5KU90</accession>
<evidence type="ECO:0000256" key="3">
    <source>
        <dbReference type="ARBA" id="ARBA00006576"/>
    </source>
</evidence>
<dbReference type="InterPro" id="IPR016193">
    <property type="entry name" value="Cytidine_deaminase-like"/>
</dbReference>
<organism evidence="14 15">
    <name type="scientific">Roseateles koreensis</name>
    <dbReference type="NCBI Taxonomy" id="2987526"/>
    <lineage>
        <taxon>Bacteria</taxon>
        <taxon>Pseudomonadati</taxon>
        <taxon>Pseudomonadota</taxon>
        <taxon>Betaproteobacteria</taxon>
        <taxon>Burkholderiales</taxon>
        <taxon>Sphaerotilaceae</taxon>
        <taxon>Roseateles</taxon>
    </lineage>
</organism>
<evidence type="ECO:0000256" key="4">
    <source>
        <dbReference type="ARBA" id="ARBA00012783"/>
    </source>
</evidence>
<dbReference type="InterPro" id="IPR006262">
    <property type="entry name" value="Cyt_deam_tetra"/>
</dbReference>
<comment type="caution">
    <text evidence="14">The sequence shown here is derived from an EMBL/GenBank/DDBJ whole genome shotgun (WGS) entry which is preliminary data.</text>
</comment>
<evidence type="ECO:0000256" key="1">
    <source>
        <dbReference type="ARBA" id="ARBA00001947"/>
    </source>
</evidence>
<feature type="domain" description="CMP/dCMP-type deaminase" evidence="13">
    <location>
        <begin position="6"/>
        <end position="133"/>
    </location>
</feature>
<proteinExistence type="inferred from homology"/>
<evidence type="ECO:0000256" key="12">
    <source>
        <dbReference type="RuleBase" id="RU364006"/>
    </source>
</evidence>
<evidence type="ECO:0000313" key="15">
    <source>
        <dbReference type="Proteomes" id="UP001219862"/>
    </source>
</evidence>
<dbReference type="NCBIfam" id="TIGR01354">
    <property type="entry name" value="cyt_deam_tetra"/>
    <property type="match status" value="1"/>
</dbReference>
<evidence type="ECO:0000256" key="11">
    <source>
        <dbReference type="ARBA" id="ARBA00049558"/>
    </source>
</evidence>
<protein>
    <recommendedName>
        <fullName evidence="5 12">Cytidine deaminase</fullName>
        <ecNumber evidence="4 12">3.5.4.5</ecNumber>
    </recommendedName>
    <alternativeName>
        <fullName evidence="9 12">Cytidine aminohydrolase</fullName>
    </alternativeName>
</protein>
<dbReference type="GO" id="GO:0004126">
    <property type="term" value="F:cytidine deaminase activity"/>
    <property type="evidence" value="ECO:0007669"/>
    <property type="project" value="UniProtKB-EC"/>
</dbReference>
<keyword evidence="6 12" id="KW-0479">Metal-binding</keyword>
<dbReference type="CDD" id="cd01283">
    <property type="entry name" value="cytidine_deaminase"/>
    <property type="match status" value="1"/>
</dbReference>
<dbReference type="InterPro" id="IPR002125">
    <property type="entry name" value="CMP_dCMP_dom"/>
</dbReference>
<dbReference type="Gene3D" id="3.40.140.10">
    <property type="entry name" value="Cytidine Deaminase, domain 2"/>
    <property type="match status" value="1"/>
</dbReference>
<evidence type="ECO:0000256" key="9">
    <source>
        <dbReference type="ARBA" id="ARBA00032005"/>
    </source>
</evidence>